<evidence type="ECO:0000256" key="3">
    <source>
        <dbReference type="ARBA" id="ARBA00022989"/>
    </source>
</evidence>
<evidence type="ECO:0000313" key="8">
    <source>
        <dbReference type="Proteomes" id="UP000240621"/>
    </source>
</evidence>
<keyword evidence="3 5" id="KW-1133">Transmembrane helix</keyword>
<accession>A0A2P8CCY5</accession>
<dbReference type="OrthoDB" id="9808930at2"/>
<dbReference type="InterPro" id="IPR019109">
    <property type="entry name" value="MamF_MmsF"/>
</dbReference>
<feature type="transmembrane region" description="Helical" evidence="5">
    <location>
        <begin position="66"/>
        <end position="99"/>
    </location>
</feature>
<evidence type="ECO:0008006" key="10">
    <source>
        <dbReference type="Google" id="ProtNLM"/>
    </source>
</evidence>
<evidence type="ECO:0000313" key="6">
    <source>
        <dbReference type="EMBL" id="GET21347.1"/>
    </source>
</evidence>
<protein>
    <recommendedName>
        <fullName evidence="10">Tic20 family protein</fullName>
    </recommendedName>
</protein>
<dbReference type="EMBL" id="BLAU01000001">
    <property type="protein sequence ID" value="GET21347.1"/>
    <property type="molecule type" value="Genomic_DNA"/>
</dbReference>
<dbReference type="Proteomes" id="UP000396862">
    <property type="component" value="Unassembled WGS sequence"/>
</dbReference>
<proteinExistence type="predicted"/>
<sequence>MELIVTDHDEKTWGMMCHFASFLGFVVPLGNILGPLLVYLMKKDIYRFVEEQGKESINFQISMTIYLLICIPLIFAIVGIIILPALLIFWITVVIVAAVRNSEGRSYRYPMTIRFIQ</sequence>
<evidence type="ECO:0000256" key="4">
    <source>
        <dbReference type="ARBA" id="ARBA00023136"/>
    </source>
</evidence>
<keyword evidence="2 5" id="KW-0812">Transmembrane</keyword>
<dbReference type="AlphaFoldDB" id="A0A2P8CCY5"/>
<evidence type="ECO:0000256" key="2">
    <source>
        <dbReference type="ARBA" id="ARBA00022692"/>
    </source>
</evidence>
<dbReference type="Proteomes" id="UP000240621">
    <property type="component" value="Unassembled WGS sequence"/>
</dbReference>
<gene>
    <name evidence="7" type="ORF">CLV93_105232</name>
    <name evidence="6" type="ORF">JCM18694_15930</name>
</gene>
<dbReference type="EMBL" id="PYGC01000005">
    <property type="protein sequence ID" value="PSK82838.1"/>
    <property type="molecule type" value="Genomic_DNA"/>
</dbReference>
<evidence type="ECO:0000256" key="5">
    <source>
        <dbReference type="SAM" id="Phobius"/>
    </source>
</evidence>
<dbReference type="RefSeq" id="WP_106542426.1">
    <property type="nucleotide sequence ID" value="NZ_BLAU01000001.1"/>
</dbReference>
<organism evidence="7 8">
    <name type="scientific">Prolixibacter denitrificans</name>
    <dbReference type="NCBI Taxonomy" id="1541063"/>
    <lineage>
        <taxon>Bacteria</taxon>
        <taxon>Pseudomonadati</taxon>
        <taxon>Bacteroidota</taxon>
        <taxon>Bacteroidia</taxon>
        <taxon>Marinilabiliales</taxon>
        <taxon>Prolixibacteraceae</taxon>
        <taxon>Prolixibacter</taxon>
    </lineage>
</organism>
<comment type="caution">
    <text evidence="7">The sequence shown here is derived from an EMBL/GenBank/DDBJ whole genome shotgun (WGS) entry which is preliminary data.</text>
</comment>
<reference evidence="7 8" key="1">
    <citation type="submission" date="2018-03" db="EMBL/GenBank/DDBJ databases">
        <title>Genomic Encyclopedia of Archaeal and Bacterial Type Strains, Phase II (KMG-II): from individual species to whole genera.</title>
        <authorList>
            <person name="Goeker M."/>
        </authorList>
    </citation>
    <scope>NUCLEOTIDE SEQUENCE [LARGE SCALE GENOMIC DNA]</scope>
    <source>
        <strain evidence="7 8">DSM 27267</strain>
    </source>
</reference>
<feature type="transmembrane region" description="Helical" evidence="5">
    <location>
        <begin position="20"/>
        <end position="40"/>
    </location>
</feature>
<dbReference type="Pfam" id="PF09685">
    <property type="entry name" value="MamF_MmsF"/>
    <property type="match status" value="1"/>
</dbReference>
<name>A0A2P8CCY5_9BACT</name>
<evidence type="ECO:0000256" key="1">
    <source>
        <dbReference type="ARBA" id="ARBA00004141"/>
    </source>
</evidence>
<evidence type="ECO:0000313" key="7">
    <source>
        <dbReference type="EMBL" id="PSK82838.1"/>
    </source>
</evidence>
<reference evidence="6 9" key="2">
    <citation type="submission" date="2019-10" db="EMBL/GenBank/DDBJ databases">
        <title>Prolixibacter strains distinguished by the presence of nitrate reductase genes were adept at nitrate-dependent anaerobic corrosion of metallic iron and carbon steel.</title>
        <authorList>
            <person name="Iino T."/>
            <person name="Shono N."/>
            <person name="Ito K."/>
            <person name="Nakamura R."/>
            <person name="Sueoka K."/>
            <person name="Harayama S."/>
            <person name="Ohkuma M."/>
        </authorList>
    </citation>
    <scope>NUCLEOTIDE SEQUENCE [LARGE SCALE GENOMIC DNA]</scope>
    <source>
        <strain evidence="6 9">MIC1-1</strain>
    </source>
</reference>
<evidence type="ECO:0000313" key="9">
    <source>
        <dbReference type="Proteomes" id="UP000396862"/>
    </source>
</evidence>
<keyword evidence="4 5" id="KW-0472">Membrane</keyword>
<keyword evidence="9" id="KW-1185">Reference proteome</keyword>
<comment type="subcellular location">
    <subcellularLocation>
        <location evidence="1">Membrane</location>
        <topology evidence="1">Multi-pass membrane protein</topology>
    </subcellularLocation>
</comment>